<keyword evidence="3" id="KW-0479">Metal-binding</keyword>
<dbReference type="InterPro" id="IPR041667">
    <property type="entry name" value="Cupin_8"/>
</dbReference>
<evidence type="ECO:0000313" key="9">
    <source>
        <dbReference type="Proteomes" id="UP001314205"/>
    </source>
</evidence>
<name>A0AAV1M9Q0_9NEOP</name>
<evidence type="ECO:0000256" key="5">
    <source>
        <dbReference type="ARBA" id="ARBA00023004"/>
    </source>
</evidence>
<keyword evidence="9" id="KW-1185">Reference proteome</keyword>
<evidence type="ECO:0000313" key="8">
    <source>
        <dbReference type="EMBL" id="CAK1604468.1"/>
    </source>
</evidence>
<dbReference type="GO" id="GO:0005634">
    <property type="term" value="C:nucleus"/>
    <property type="evidence" value="ECO:0007669"/>
    <property type="project" value="UniProtKB-SubCell"/>
</dbReference>
<comment type="caution">
    <text evidence="8">The sequence shown here is derived from an EMBL/GenBank/DDBJ whole genome shotgun (WGS) entry which is preliminary data.</text>
</comment>
<dbReference type="SUPFAM" id="SSF51197">
    <property type="entry name" value="Clavaminate synthase-like"/>
    <property type="match status" value="1"/>
</dbReference>
<gene>
    <name evidence="8" type="ORF">PARMNEM_LOCUS22681</name>
</gene>
<accession>A0AAV1M9Q0</accession>
<evidence type="ECO:0000259" key="7">
    <source>
        <dbReference type="PROSITE" id="PS51184"/>
    </source>
</evidence>
<evidence type="ECO:0000256" key="3">
    <source>
        <dbReference type="ARBA" id="ARBA00022723"/>
    </source>
</evidence>
<comment type="cofactor">
    <cofactor evidence="1">
        <name>Fe(2+)</name>
        <dbReference type="ChEBI" id="CHEBI:29033"/>
    </cofactor>
</comment>
<dbReference type="PANTHER" id="PTHR12461:SF106">
    <property type="entry name" value="BIFUNCTIONAL PEPTIDASE AND ARGINYL-HYDROXYLASE JMJD5"/>
    <property type="match status" value="1"/>
</dbReference>
<evidence type="ECO:0000256" key="6">
    <source>
        <dbReference type="ARBA" id="ARBA00023242"/>
    </source>
</evidence>
<keyword evidence="5" id="KW-0408">Iron</keyword>
<dbReference type="Gene3D" id="2.60.120.650">
    <property type="entry name" value="Cupin"/>
    <property type="match status" value="1"/>
</dbReference>
<dbReference type="EMBL" id="CAVLGL010000159">
    <property type="protein sequence ID" value="CAK1604468.1"/>
    <property type="molecule type" value="Genomic_DNA"/>
</dbReference>
<evidence type="ECO:0000256" key="2">
    <source>
        <dbReference type="ARBA" id="ARBA00004123"/>
    </source>
</evidence>
<evidence type="ECO:0000256" key="1">
    <source>
        <dbReference type="ARBA" id="ARBA00001954"/>
    </source>
</evidence>
<reference evidence="8 9" key="1">
    <citation type="submission" date="2023-11" db="EMBL/GenBank/DDBJ databases">
        <authorList>
            <person name="Hedman E."/>
            <person name="Englund M."/>
            <person name="Stromberg M."/>
            <person name="Nyberg Akerstrom W."/>
            <person name="Nylinder S."/>
            <person name="Jareborg N."/>
            <person name="Kallberg Y."/>
            <person name="Kronander E."/>
        </authorList>
    </citation>
    <scope>NUCLEOTIDE SEQUENCE [LARGE SCALE GENOMIC DNA]</scope>
</reference>
<dbReference type="AlphaFoldDB" id="A0AAV1M9Q0"/>
<evidence type="ECO:0000256" key="4">
    <source>
        <dbReference type="ARBA" id="ARBA00023002"/>
    </source>
</evidence>
<dbReference type="PROSITE" id="PS51184">
    <property type="entry name" value="JMJC"/>
    <property type="match status" value="1"/>
</dbReference>
<dbReference type="PANTHER" id="PTHR12461">
    <property type="entry name" value="HYPOXIA-INDUCIBLE FACTOR 1 ALPHA INHIBITOR-RELATED"/>
    <property type="match status" value="1"/>
</dbReference>
<keyword evidence="6" id="KW-0539">Nucleus</keyword>
<comment type="subcellular location">
    <subcellularLocation>
        <location evidence="2">Nucleus</location>
    </subcellularLocation>
</comment>
<feature type="domain" description="JmjC" evidence="7">
    <location>
        <begin position="262"/>
        <end position="397"/>
    </location>
</feature>
<dbReference type="Proteomes" id="UP001314205">
    <property type="component" value="Unassembled WGS sequence"/>
</dbReference>
<dbReference type="SMART" id="SM00558">
    <property type="entry name" value="JmjC"/>
    <property type="match status" value="1"/>
</dbReference>
<protein>
    <recommendedName>
        <fullName evidence="7">JmjC domain-containing protein</fullName>
    </recommendedName>
</protein>
<dbReference type="GO" id="GO:0046872">
    <property type="term" value="F:metal ion binding"/>
    <property type="evidence" value="ECO:0007669"/>
    <property type="project" value="UniProtKB-KW"/>
</dbReference>
<sequence>MEEICEKITQFKSKVITELQGLTDLDITCKSLLVNYLNNYNSLNSTSMLKIQAVLDYMYEQVNCGKWKDVKLYLRKTITIASYLKLLVHLKCSIRLTEDLLKESFMIIDHGILFGCPLNEEPKLLQKCASIINPFVSQLYINENLNSETTSTVAFENNCNNLTSIDILDCPSMETFLRDYILKEKPVVLENCINHWPAMEKWKDQNYFLKLAGLRTVAVELGRDYTNAEWTQKLMTLEEFIKNHIFNTSGPVGYLAQYQLFEHIPELKNDIAEPEYCCFSDVSENVDIMAWFGPKGTLSPLHYDSKKNLLAQVVGKKHMFLFSPKDSEYLYPYDTELLHNTAEVDPRKPDLEKYPKYKEATPYYCTLDPGQMLFIPPKWWHCVESLSVSFSVSFWWE</sequence>
<dbReference type="InterPro" id="IPR003347">
    <property type="entry name" value="JmjC_dom"/>
</dbReference>
<dbReference type="GO" id="GO:0051864">
    <property type="term" value="F:histone H3K36 demethylase activity"/>
    <property type="evidence" value="ECO:0007669"/>
    <property type="project" value="TreeGrafter"/>
</dbReference>
<dbReference type="Pfam" id="PF13621">
    <property type="entry name" value="Cupin_8"/>
    <property type="match status" value="1"/>
</dbReference>
<organism evidence="8 9">
    <name type="scientific">Parnassius mnemosyne</name>
    <name type="common">clouded apollo</name>
    <dbReference type="NCBI Taxonomy" id="213953"/>
    <lineage>
        <taxon>Eukaryota</taxon>
        <taxon>Metazoa</taxon>
        <taxon>Ecdysozoa</taxon>
        <taxon>Arthropoda</taxon>
        <taxon>Hexapoda</taxon>
        <taxon>Insecta</taxon>
        <taxon>Pterygota</taxon>
        <taxon>Neoptera</taxon>
        <taxon>Endopterygota</taxon>
        <taxon>Lepidoptera</taxon>
        <taxon>Glossata</taxon>
        <taxon>Ditrysia</taxon>
        <taxon>Papilionoidea</taxon>
        <taxon>Papilionidae</taxon>
        <taxon>Parnassiinae</taxon>
        <taxon>Parnassini</taxon>
        <taxon>Parnassius</taxon>
        <taxon>Driopa</taxon>
    </lineage>
</organism>
<keyword evidence="4" id="KW-0560">Oxidoreductase</keyword>
<proteinExistence type="predicted"/>